<dbReference type="Pfam" id="PF17932">
    <property type="entry name" value="TetR_C_24"/>
    <property type="match status" value="1"/>
</dbReference>
<keyword evidence="1" id="KW-0678">Repressor</keyword>
<dbReference type="GO" id="GO:0000976">
    <property type="term" value="F:transcription cis-regulatory region binding"/>
    <property type="evidence" value="ECO:0007669"/>
    <property type="project" value="TreeGrafter"/>
</dbReference>
<keyword evidence="2" id="KW-0805">Transcription regulation</keyword>
<evidence type="ECO:0000313" key="8">
    <source>
        <dbReference type="EMBL" id="CAB4935837.1"/>
    </source>
</evidence>
<feature type="compositionally biased region" description="Polar residues" evidence="5">
    <location>
        <begin position="1"/>
        <end position="20"/>
    </location>
</feature>
<dbReference type="PROSITE" id="PS50977">
    <property type="entry name" value="HTH_TETR_2"/>
    <property type="match status" value="1"/>
</dbReference>
<evidence type="ECO:0000313" key="9">
    <source>
        <dbReference type="EMBL" id="CAB5039565.1"/>
    </source>
</evidence>
<dbReference type="SUPFAM" id="SSF48498">
    <property type="entry name" value="Tetracyclin repressor-like, C-terminal domain"/>
    <property type="match status" value="1"/>
</dbReference>
<keyword evidence="3" id="KW-0238">DNA-binding</keyword>
<evidence type="ECO:0000256" key="2">
    <source>
        <dbReference type="ARBA" id="ARBA00023015"/>
    </source>
</evidence>
<dbReference type="InterPro" id="IPR050109">
    <property type="entry name" value="HTH-type_TetR-like_transc_reg"/>
</dbReference>
<gene>
    <name evidence="7" type="ORF">UFOPK3268_01483</name>
    <name evidence="8" type="ORF">UFOPK3752_00726</name>
    <name evidence="9" type="ORF">UFOPK4150_02196</name>
</gene>
<dbReference type="GO" id="GO:0003700">
    <property type="term" value="F:DNA-binding transcription factor activity"/>
    <property type="evidence" value="ECO:0007669"/>
    <property type="project" value="TreeGrafter"/>
</dbReference>
<organism evidence="8">
    <name type="scientific">freshwater metagenome</name>
    <dbReference type="NCBI Taxonomy" id="449393"/>
    <lineage>
        <taxon>unclassified sequences</taxon>
        <taxon>metagenomes</taxon>
        <taxon>ecological metagenomes</taxon>
    </lineage>
</organism>
<dbReference type="PANTHER" id="PTHR30055:SF175">
    <property type="entry name" value="HTH-TYPE TRANSCRIPTIONAL REPRESSOR KSTR2"/>
    <property type="match status" value="1"/>
</dbReference>
<keyword evidence="4" id="KW-0804">Transcription</keyword>
<dbReference type="InterPro" id="IPR009057">
    <property type="entry name" value="Homeodomain-like_sf"/>
</dbReference>
<dbReference type="InterPro" id="IPR036271">
    <property type="entry name" value="Tet_transcr_reg_TetR-rel_C_sf"/>
</dbReference>
<dbReference type="EMBL" id="CAFBIZ010000222">
    <property type="protein sequence ID" value="CAB4852049.1"/>
    <property type="molecule type" value="Genomic_DNA"/>
</dbReference>
<reference evidence="8" key="1">
    <citation type="submission" date="2020-05" db="EMBL/GenBank/DDBJ databases">
        <authorList>
            <person name="Chiriac C."/>
            <person name="Salcher M."/>
            <person name="Ghai R."/>
            <person name="Kavagutti S V."/>
        </authorList>
    </citation>
    <scope>NUCLEOTIDE SEQUENCE</scope>
</reference>
<protein>
    <submittedName>
        <fullName evidence="8">Unannotated protein</fullName>
    </submittedName>
</protein>
<evidence type="ECO:0000256" key="3">
    <source>
        <dbReference type="ARBA" id="ARBA00023125"/>
    </source>
</evidence>
<dbReference type="EMBL" id="CAFBND010000021">
    <property type="protein sequence ID" value="CAB4935837.1"/>
    <property type="molecule type" value="Genomic_DNA"/>
</dbReference>
<dbReference type="PANTHER" id="PTHR30055">
    <property type="entry name" value="HTH-TYPE TRANSCRIPTIONAL REGULATOR RUTR"/>
    <property type="match status" value="1"/>
</dbReference>
<dbReference type="Pfam" id="PF00440">
    <property type="entry name" value="TetR_N"/>
    <property type="match status" value="1"/>
</dbReference>
<feature type="compositionally biased region" description="Low complexity" evidence="5">
    <location>
        <begin position="21"/>
        <end position="31"/>
    </location>
</feature>
<proteinExistence type="predicted"/>
<dbReference type="InterPro" id="IPR001647">
    <property type="entry name" value="HTH_TetR"/>
</dbReference>
<evidence type="ECO:0000259" key="6">
    <source>
        <dbReference type="PROSITE" id="PS50977"/>
    </source>
</evidence>
<feature type="domain" description="HTH tetR-type" evidence="6">
    <location>
        <begin position="48"/>
        <end position="108"/>
    </location>
</feature>
<name>A0A6J7IZR6_9ZZZZ</name>
<dbReference type="AlphaFoldDB" id="A0A6J7IZR6"/>
<evidence type="ECO:0000256" key="1">
    <source>
        <dbReference type="ARBA" id="ARBA00022491"/>
    </source>
</evidence>
<accession>A0A6J7IZR6</accession>
<evidence type="ECO:0000256" key="4">
    <source>
        <dbReference type="ARBA" id="ARBA00023163"/>
    </source>
</evidence>
<evidence type="ECO:0000313" key="7">
    <source>
        <dbReference type="EMBL" id="CAB4852049.1"/>
    </source>
</evidence>
<evidence type="ECO:0000256" key="5">
    <source>
        <dbReference type="SAM" id="MobiDB-lite"/>
    </source>
</evidence>
<feature type="region of interest" description="Disordered" evidence="5">
    <location>
        <begin position="1"/>
        <end position="49"/>
    </location>
</feature>
<dbReference type="PRINTS" id="PR00455">
    <property type="entry name" value="HTHTETR"/>
</dbReference>
<dbReference type="EMBL" id="CAFBPU010000067">
    <property type="protein sequence ID" value="CAB5039565.1"/>
    <property type="molecule type" value="Genomic_DNA"/>
</dbReference>
<dbReference type="InterPro" id="IPR041490">
    <property type="entry name" value="KstR2_TetR_C"/>
</dbReference>
<sequence length="245" mass="26989">MVSTRGSATDTGTAAPESSTPAKRAAGAKAAPAKRAKRGNGTSLNGERARDREVIETAVQIFWEKGYASASVQDVADALGMLKGSLYYYIDSKESLLRKIFEDSHSEIVALTEFVTEVDGSAMERLERFLRDYAMWTLTHLERAGLYSREWRYAGPTLKATLTEQQTYYDTHLRDLIVAGQAEGALDPQVDPRRASAFIWAAYTGLPDWFRPSGRHKAEDVASIYVDLALRAAGRYSSGSPYSTS</sequence>
<dbReference type="Gene3D" id="1.10.357.10">
    <property type="entry name" value="Tetracycline Repressor, domain 2"/>
    <property type="match status" value="1"/>
</dbReference>
<dbReference type="SUPFAM" id="SSF46689">
    <property type="entry name" value="Homeodomain-like"/>
    <property type="match status" value="1"/>
</dbReference>